<dbReference type="Proteomes" id="UP000186455">
    <property type="component" value="Unassembled WGS sequence"/>
</dbReference>
<evidence type="ECO:0000256" key="3">
    <source>
        <dbReference type="HAMAP-Rule" id="MF_01875"/>
    </source>
</evidence>
<comment type="subunit">
    <text evidence="3">Homodimer. Interacts with LigD.</text>
</comment>
<comment type="caution">
    <text evidence="6">The sequence shown here is derived from an EMBL/GenBank/DDBJ whole genome shotgun (WGS) entry which is preliminary data.</text>
</comment>
<feature type="compositionally biased region" description="Low complexity" evidence="4">
    <location>
        <begin position="339"/>
        <end position="358"/>
    </location>
</feature>
<evidence type="ECO:0000259" key="5">
    <source>
        <dbReference type="SMART" id="SM00559"/>
    </source>
</evidence>
<dbReference type="AlphaFoldDB" id="A0A1Q4V9M2"/>
<dbReference type="FunFam" id="2.40.290.10:FF:000004">
    <property type="entry name" value="Non-homologous end joining protein Ku"/>
    <property type="match status" value="1"/>
</dbReference>
<dbReference type="STRING" id="1048205.AB852_09880"/>
<dbReference type="GO" id="GO:0006310">
    <property type="term" value="P:DNA recombination"/>
    <property type="evidence" value="ECO:0007669"/>
    <property type="project" value="UniProtKB-KW"/>
</dbReference>
<dbReference type="GO" id="GO:0003690">
    <property type="term" value="F:double-stranded DNA binding"/>
    <property type="evidence" value="ECO:0007669"/>
    <property type="project" value="UniProtKB-UniRule"/>
</dbReference>
<gene>
    <name evidence="3" type="primary">ku</name>
    <name evidence="6" type="ORF">AB852_09880</name>
</gene>
<dbReference type="InterPro" id="IPR009187">
    <property type="entry name" value="Prok_Ku"/>
</dbReference>
<dbReference type="GO" id="GO:0006303">
    <property type="term" value="P:double-strand break repair via nonhomologous end joining"/>
    <property type="evidence" value="ECO:0007669"/>
    <property type="project" value="UniProtKB-UniRule"/>
</dbReference>
<sequence>MPRPVWSGAITFGLVTIPVKVVPATENHSISFHQYHRTDMARVRVKKVCETDGRTLSVDEIGRGFQTPDGDTIEITEDELDAIPLPTAKAIEISGFVPAASIDPIRIGEGYYLEGAGQVAAKPYVLLRKALERNAKVAVAKFAWHGRERLGLLRVKDDVLVLHAMKWPDEVRSPDALVPGDVEVGEREIEAAVTLVDSMPATEPSAFKDEYREALEQVIAAKSSGTAPPEAVPDEEPGGEVLDLMSALRQSLERTHGEEAPAGREATVHELPRRSARRGSAKGATGDGAARGTSKKAAAKKAPAKKAAAKKAPTKKSAAEKAPAKKSGAAKGAAKKARSPASTAKKPAKKSASASTTKRNTRTDKSA</sequence>
<dbReference type="EMBL" id="LFBV01000002">
    <property type="protein sequence ID" value="OKH94561.1"/>
    <property type="molecule type" value="Genomic_DNA"/>
</dbReference>
<dbReference type="NCBIfam" id="TIGR02772">
    <property type="entry name" value="Ku_bact"/>
    <property type="match status" value="1"/>
</dbReference>
<feature type="domain" description="Ku" evidence="5">
    <location>
        <begin position="53"/>
        <end position="182"/>
    </location>
</feature>
<dbReference type="SUPFAM" id="SSF100939">
    <property type="entry name" value="SPOC domain-like"/>
    <property type="match status" value="1"/>
</dbReference>
<reference evidence="6 7" key="1">
    <citation type="submission" date="2015-06" db="EMBL/GenBank/DDBJ databases">
        <title>Cloning and characterization of the uncialamcin biosynthetic gene cluster.</title>
        <authorList>
            <person name="Yan X."/>
            <person name="Huang T."/>
            <person name="Ge H."/>
            <person name="Shen B."/>
        </authorList>
    </citation>
    <scope>NUCLEOTIDE SEQUENCE [LARGE SCALE GENOMIC DNA]</scope>
    <source>
        <strain evidence="6 7">DCA2648</strain>
    </source>
</reference>
<dbReference type="CDD" id="cd00789">
    <property type="entry name" value="KU_like"/>
    <property type="match status" value="1"/>
</dbReference>
<dbReference type="PANTHER" id="PTHR41251">
    <property type="entry name" value="NON-HOMOLOGOUS END JOINING PROTEIN KU"/>
    <property type="match status" value="1"/>
</dbReference>
<dbReference type="HAMAP" id="MF_01875">
    <property type="entry name" value="Prokaryotic_Ku"/>
    <property type="match status" value="1"/>
</dbReference>
<evidence type="ECO:0000256" key="2">
    <source>
        <dbReference type="ARBA" id="ARBA00023172"/>
    </source>
</evidence>
<keyword evidence="7" id="KW-1185">Reference proteome</keyword>
<comment type="similarity">
    <text evidence="3">Belongs to the prokaryotic Ku family.</text>
</comment>
<dbReference type="InterPro" id="IPR006164">
    <property type="entry name" value="DNA_bd_Ku70/Ku80"/>
</dbReference>
<feature type="compositionally biased region" description="Basic residues" evidence="4">
    <location>
        <begin position="293"/>
        <end position="314"/>
    </location>
</feature>
<keyword evidence="3" id="KW-0234">DNA repair</keyword>
<evidence type="ECO:0000256" key="1">
    <source>
        <dbReference type="ARBA" id="ARBA00023125"/>
    </source>
</evidence>
<keyword evidence="3" id="KW-0227">DNA damage</keyword>
<feature type="region of interest" description="Disordered" evidence="4">
    <location>
        <begin position="253"/>
        <end position="367"/>
    </location>
</feature>
<accession>A0A1Q4V9M2</accession>
<feature type="compositionally biased region" description="Low complexity" evidence="4">
    <location>
        <begin position="281"/>
        <end position="292"/>
    </location>
</feature>
<keyword evidence="1 3" id="KW-0238">DNA-binding</keyword>
<dbReference type="RefSeq" id="WP_073786239.1">
    <property type="nucleotide sequence ID" value="NZ_LFBV01000002.1"/>
</dbReference>
<evidence type="ECO:0000313" key="7">
    <source>
        <dbReference type="Proteomes" id="UP000186455"/>
    </source>
</evidence>
<keyword evidence="2 3" id="KW-0233">DNA recombination</keyword>
<feature type="compositionally biased region" description="Basic and acidic residues" evidence="4">
    <location>
        <begin position="253"/>
        <end position="273"/>
    </location>
</feature>
<comment type="function">
    <text evidence="3">With LigD forms a non-homologous end joining (NHEJ) DNA repair enzyme, which repairs dsDNA breaks with reduced fidelity. Binds linear dsDNA with 5'- and 3'- overhangs but not closed circular dsDNA nor ssDNA. Recruits and stimulates the ligase activity of LigD.</text>
</comment>
<protein>
    <recommendedName>
        <fullName evidence="3">Non-homologous end joining protein Ku</fullName>
    </recommendedName>
</protein>
<evidence type="ECO:0000256" key="4">
    <source>
        <dbReference type="SAM" id="MobiDB-lite"/>
    </source>
</evidence>
<dbReference type="PANTHER" id="PTHR41251:SF1">
    <property type="entry name" value="NON-HOMOLOGOUS END JOINING PROTEIN KU"/>
    <property type="match status" value="1"/>
</dbReference>
<dbReference type="InterPro" id="IPR016194">
    <property type="entry name" value="SPOC-like_C_dom_sf"/>
</dbReference>
<organism evidence="6 7">
    <name type="scientific">Streptomyces uncialis</name>
    <dbReference type="NCBI Taxonomy" id="1048205"/>
    <lineage>
        <taxon>Bacteria</taxon>
        <taxon>Bacillati</taxon>
        <taxon>Actinomycetota</taxon>
        <taxon>Actinomycetes</taxon>
        <taxon>Kitasatosporales</taxon>
        <taxon>Streptomycetaceae</taxon>
        <taxon>Streptomyces</taxon>
    </lineage>
</organism>
<proteinExistence type="inferred from homology"/>
<evidence type="ECO:0000313" key="6">
    <source>
        <dbReference type="EMBL" id="OKH94561.1"/>
    </source>
</evidence>
<name>A0A1Q4V9M2_9ACTN</name>
<dbReference type="Gene3D" id="2.40.290.10">
    <property type="match status" value="1"/>
</dbReference>
<dbReference type="Pfam" id="PF02735">
    <property type="entry name" value="Ku"/>
    <property type="match status" value="1"/>
</dbReference>
<dbReference type="SMART" id="SM00559">
    <property type="entry name" value="Ku78"/>
    <property type="match status" value="1"/>
</dbReference>